<organism evidence="1 2">
    <name type="scientific">Robertkochia marina</name>
    <dbReference type="NCBI Taxonomy" id="1227945"/>
    <lineage>
        <taxon>Bacteria</taxon>
        <taxon>Pseudomonadati</taxon>
        <taxon>Bacteroidota</taxon>
        <taxon>Flavobacteriia</taxon>
        <taxon>Flavobacteriales</taxon>
        <taxon>Flavobacteriaceae</taxon>
        <taxon>Robertkochia</taxon>
    </lineage>
</organism>
<protein>
    <submittedName>
        <fullName evidence="1">Uncharacterized protein</fullName>
    </submittedName>
</protein>
<dbReference type="Pfam" id="PF19652">
    <property type="entry name" value="DUF6155"/>
    <property type="match status" value="1"/>
</dbReference>
<dbReference type="OrthoDB" id="979203at2"/>
<proteinExistence type="predicted"/>
<sequence>MSKRSLQKYLSELTEDQLREQLMHLYTTFKDVKVYYDFVFNPREEKLVNESKEKIANEYFPVRRKRPRARRSVAQNYIKHFMTLGVNPLHIADIMWFNLEIAVTFNKERKFKQEAFYKSMAKSFDEGIRYCSVNGLTDEFLPRIRKVYEEVVTQNWSSLDQIERSMELLSD</sequence>
<dbReference type="EMBL" id="SSMC01000001">
    <property type="protein sequence ID" value="THD69126.1"/>
    <property type="molecule type" value="Genomic_DNA"/>
</dbReference>
<evidence type="ECO:0000313" key="2">
    <source>
        <dbReference type="Proteomes" id="UP000305939"/>
    </source>
</evidence>
<accession>A0A4S3M239</accession>
<dbReference type="RefSeq" id="WP_136334616.1">
    <property type="nucleotide sequence ID" value="NZ_QXMP01000001.1"/>
</dbReference>
<dbReference type="Proteomes" id="UP000305939">
    <property type="component" value="Unassembled WGS sequence"/>
</dbReference>
<evidence type="ECO:0000313" key="1">
    <source>
        <dbReference type="EMBL" id="THD69126.1"/>
    </source>
</evidence>
<keyword evidence="2" id="KW-1185">Reference proteome</keyword>
<comment type="caution">
    <text evidence="1">The sequence shown here is derived from an EMBL/GenBank/DDBJ whole genome shotgun (WGS) entry which is preliminary data.</text>
</comment>
<dbReference type="AlphaFoldDB" id="A0A4S3M239"/>
<dbReference type="InterPro" id="IPR046153">
    <property type="entry name" value="DUF6155"/>
</dbReference>
<gene>
    <name evidence="1" type="ORF">E7Z59_01995</name>
</gene>
<name>A0A4S3M239_9FLAO</name>
<reference evidence="1 2" key="1">
    <citation type="submission" date="2019-04" db="EMBL/GenBank/DDBJ databases">
        <title>Draft genome sequence of Robertkochia marina CC-AMO-30D.</title>
        <authorList>
            <person name="Hameed A."/>
            <person name="Lin S.-Y."/>
            <person name="Shahina M."/>
            <person name="Lai W.-A."/>
            <person name="Young C.-C."/>
        </authorList>
    </citation>
    <scope>NUCLEOTIDE SEQUENCE [LARGE SCALE GENOMIC DNA]</scope>
    <source>
        <strain evidence="1 2">CC-AMO-30D</strain>
    </source>
</reference>